<dbReference type="InParanoid" id="F4S4V2"/>
<dbReference type="AlphaFoldDB" id="F4S4V2"/>
<dbReference type="VEuPathDB" id="FungiDB:MELLADRAFT_93348"/>
<keyword evidence="2" id="KW-1185">Reference proteome</keyword>
<dbReference type="STRING" id="747676.F4S4V2"/>
<accession>F4S4V2</accession>
<sequence>MFGTSVFHSFVHQWTCQLQYNPRLNMDWGLSDGEGMERIWSRLSSLISGLRYSTSAHRLCALHLRGQHHNEAGRANLIQWLLKREALARKQLIDSRTKLQILACDALYTENYLIEQWERQRHCQLTTLVDENTDSLSKKLAKLVGLEQSLHQSELSMTMHQRDRSEAEQLEVAALPATIAVLKAKINEVVDQLGGDEYRDIPGASTPKGRGLIRIRVAKTKLHVAKIDIFTMQKHSDQRAENEENFERKAGCVQI</sequence>
<proteinExistence type="predicted"/>
<dbReference type="PANTHER" id="PTHR33096:SF1">
    <property type="entry name" value="CXC1-LIKE CYSTEINE CLUSTER ASSOCIATED WITH KDZ TRANSPOSASES DOMAIN-CONTAINING PROTEIN"/>
    <property type="match status" value="1"/>
</dbReference>
<dbReference type="EMBL" id="GL883148">
    <property type="protein sequence ID" value="EGG00354.1"/>
    <property type="molecule type" value="Genomic_DNA"/>
</dbReference>
<protein>
    <submittedName>
        <fullName evidence="1">Uncharacterized protein</fullName>
    </submittedName>
</protein>
<dbReference type="OrthoDB" id="2505052at2759"/>
<organism evidence="2">
    <name type="scientific">Melampsora larici-populina (strain 98AG31 / pathotype 3-4-7)</name>
    <name type="common">Poplar leaf rust fungus</name>
    <dbReference type="NCBI Taxonomy" id="747676"/>
    <lineage>
        <taxon>Eukaryota</taxon>
        <taxon>Fungi</taxon>
        <taxon>Dikarya</taxon>
        <taxon>Basidiomycota</taxon>
        <taxon>Pucciniomycotina</taxon>
        <taxon>Pucciniomycetes</taxon>
        <taxon>Pucciniales</taxon>
        <taxon>Melampsoraceae</taxon>
        <taxon>Melampsora</taxon>
    </lineage>
</organism>
<dbReference type="PANTHER" id="PTHR33096">
    <property type="entry name" value="CXC2 DOMAIN-CONTAINING PROTEIN"/>
    <property type="match status" value="1"/>
</dbReference>
<dbReference type="RefSeq" id="XP_007416373.1">
    <property type="nucleotide sequence ID" value="XM_007416311.1"/>
</dbReference>
<gene>
    <name evidence="1" type="ORF">MELLADRAFT_93348</name>
</gene>
<dbReference type="Pfam" id="PF18758">
    <property type="entry name" value="KDZ"/>
    <property type="match status" value="1"/>
</dbReference>
<evidence type="ECO:0000313" key="2">
    <source>
        <dbReference type="Proteomes" id="UP000001072"/>
    </source>
</evidence>
<dbReference type="InterPro" id="IPR040521">
    <property type="entry name" value="KDZ"/>
</dbReference>
<dbReference type="Proteomes" id="UP000001072">
    <property type="component" value="Unassembled WGS sequence"/>
</dbReference>
<dbReference type="KEGG" id="mlr:MELLADRAFT_93348"/>
<dbReference type="GeneID" id="18936546"/>
<reference evidence="2" key="1">
    <citation type="journal article" date="2011" name="Proc. Natl. Acad. Sci. U.S.A.">
        <title>Obligate biotrophy features unraveled by the genomic analysis of rust fungi.</title>
        <authorList>
            <person name="Duplessis S."/>
            <person name="Cuomo C.A."/>
            <person name="Lin Y.-C."/>
            <person name="Aerts A."/>
            <person name="Tisserant E."/>
            <person name="Veneault-Fourrey C."/>
            <person name="Joly D.L."/>
            <person name="Hacquard S."/>
            <person name="Amselem J."/>
            <person name="Cantarel B.L."/>
            <person name="Chiu R."/>
            <person name="Coutinho P.M."/>
            <person name="Feau N."/>
            <person name="Field M."/>
            <person name="Frey P."/>
            <person name="Gelhaye E."/>
            <person name="Goldberg J."/>
            <person name="Grabherr M.G."/>
            <person name="Kodira C.D."/>
            <person name="Kohler A."/>
            <person name="Kuees U."/>
            <person name="Lindquist E.A."/>
            <person name="Lucas S.M."/>
            <person name="Mago R."/>
            <person name="Mauceli E."/>
            <person name="Morin E."/>
            <person name="Murat C."/>
            <person name="Pangilinan J.L."/>
            <person name="Park R."/>
            <person name="Pearson M."/>
            <person name="Quesneville H."/>
            <person name="Rouhier N."/>
            <person name="Sakthikumar S."/>
            <person name="Salamov A.A."/>
            <person name="Schmutz J."/>
            <person name="Selles B."/>
            <person name="Shapiro H."/>
            <person name="Tanguay P."/>
            <person name="Tuskan G.A."/>
            <person name="Henrissat B."/>
            <person name="Van de Peer Y."/>
            <person name="Rouze P."/>
            <person name="Ellis J.G."/>
            <person name="Dodds P.N."/>
            <person name="Schein J.E."/>
            <person name="Zhong S."/>
            <person name="Hamelin R.C."/>
            <person name="Grigoriev I.V."/>
            <person name="Szabo L.J."/>
            <person name="Martin F."/>
        </authorList>
    </citation>
    <scope>NUCLEOTIDE SEQUENCE [LARGE SCALE GENOMIC DNA]</scope>
    <source>
        <strain evidence="2">98AG31 / pathotype 3-4-7</strain>
    </source>
</reference>
<evidence type="ECO:0000313" key="1">
    <source>
        <dbReference type="EMBL" id="EGG00354.1"/>
    </source>
</evidence>
<dbReference type="HOGENOM" id="CLU_1090207_0_0_1"/>
<name>F4S4V2_MELLP</name>